<reference evidence="4 5" key="1">
    <citation type="journal article" date="2020" name="IScience">
        <title>Genome Sequencing of the Endangered Kingdonia uniflora (Circaeasteraceae, Ranunculales) Reveals Potential Mechanisms of Evolutionary Specialization.</title>
        <authorList>
            <person name="Sun Y."/>
            <person name="Deng T."/>
            <person name="Zhang A."/>
            <person name="Moore M.J."/>
            <person name="Landis J.B."/>
            <person name="Lin N."/>
            <person name="Zhang H."/>
            <person name="Zhang X."/>
            <person name="Huang J."/>
            <person name="Zhang X."/>
            <person name="Sun H."/>
            <person name="Wang H."/>
        </authorList>
    </citation>
    <scope>NUCLEOTIDE SEQUENCE [LARGE SCALE GENOMIC DNA]</scope>
    <source>
        <strain evidence="4">TB1705</strain>
        <tissue evidence="4">Leaf</tissue>
    </source>
</reference>
<gene>
    <name evidence="4" type="ORF">GIB67_001778</name>
</gene>
<dbReference type="Gene3D" id="3.30.200.20">
    <property type="entry name" value="Phosphorylase Kinase, domain 1"/>
    <property type="match status" value="1"/>
</dbReference>
<protein>
    <recommendedName>
        <fullName evidence="3">Serine-threonine/tyrosine-protein kinase catalytic domain-containing protein</fullName>
    </recommendedName>
</protein>
<dbReference type="OrthoDB" id="1924358at2759"/>
<accession>A0A7J7LBK1</accession>
<dbReference type="GO" id="GO:0005524">
    <property type="term" value="F:ATP binding"/>
    <property type="evidence" value="ECO:0007669"/>
    <property type="project" value="UniProtKB-KW"/>
</dbReference>
<dbReference type="InterPro" id="IPR011009">
    <property type="entry name" value="Kinase-like_dom_sf"/>
</dbReference>
<dbReference type="InterPro" id="IPR001245">
    <property type="entry name" value="Ser-Thr/Tyr_kinase_cat_dom"/>
</dbReference>
<comment type="caution">
    <text evidence="4">The sequence shown here is derived from an EMBL/GenBank/DDBJ whole genome shotgun (WGS) entry which is preliminary data.</text>
</comment>
<proteinExistence type="predicted"/>
<sequence>MSTSEVMVVKVLASDSKQGEKEFQTEVILLGRPHHRNLVNLVGYCGDKGQHMLVYEYMSNLGHCLPSPDKPDVKFGEKL</sequence>
<dbReference type="SUPFAM" id="SSF56112">
    <property type="entry name" value="Protein kinase-like (PK-like)"/>
    <property type="match status" value="1"/>
</dbReference>
<keyword evidence="5" id="KW-1185">Reference proteome</keyword>
<organism evidence="4 5">
    <name type="scientific">Kingdonia uniflora</name>
    <dbReference type="NCBI Taxonomy" id="39325"/>
    <lineage>
        <taxon>Eukaryota</taxon>
        <taxon>Viridiplantae</taxon>
        <taxon>Streptophyta</taxon>
        <taxon>Embryophyta</taxon>
        <taxon>Tracheophyta</taxon>
        <taxon>Spermatophyta</taxon>
        <taxon>Magnoliopsida</taxon>
        <taxon>Ranunculales</taxon>
        <taxon>Circaeasteraceae</taxon>
        <taxon>Kingdonia</taxon>
    </lineage>
</organism>
<dbReference type="Proteomes" id="UP000541444">
    <property type="component" value="Unassembled WGS sequence"/>
</dbReference>
<evidence type="ECO:0000256" key="1">
    <source>
        <dbReference type="ARBA" id="ARBA00022741"/>
    </source>
</evidence>
<evidence type="ECO:0000313" key="5">
    <source>
        <dbReference type="Proteomes" id="UP000541444"/>
    </source>
</evidence>
<dbReference type="PANTHER" id="PTHR47989">
    <property type="entry name" value="OS01G0750732 PROTEIN"/>
    <property type="match status" value="1"/>
</dbReference>
<feature type="domain" description="Serine-threonine/tyrosine-protein kinase catalytic" evidence="3">
    <location>
        <begin position="5"/>
        <end position="60"/>
    </location>
</feature>
<dbReference type="PANTHER" id="PTHR47989:SF24">
    <property type="entry name" value="CALCIUM_CALMODULIN-REGULATED RECEPTOR-LIKE KINASE 1 ISOFORM X1"/>
    <property type="match status" value="1"/>
</dbReference>
<evidence type="ECO:0000313" key="4">
    <source>
        <dbReference type="EMBL" id="KAF6140037.1"/>
    </source>
</evidence>
<keyword evidence="2" id="KW-0067">ATP-binding</keyword>
<dbReference type="Pfam" id="PF07714">
    <property type="entry name" value="PK_Tyr_Ser-Thr"/>
    <property type="match status" value="1"/>
</dbReference>
<keyword evidence="1" id="KW-0547">Nucleotide-binding</keyword>
<name>A0A7J7LBK1_9MAGN</name>
<dbReference type="EMBL" id="JACGCM010002404">
    <property type="protein sequence ID" value="KAF6140037.1"/>
    <property type="molecule type" value="Genomic_DNA"/>
</dbReference>
<dbReference type="AlphaFoldDB" id="A0A7J7LBK1"/>
<evidence type="ECO:0000259" key="3">
    <source>
        <dbReference type="Pfam" id="PF07714"/>
    </source>
</evidence>
<evidence type="ECO:0000256" key="2">
    <source>
        <dbReference type="ARBA" id="ARBA00022840"/>
    </source>
</evidence>
<dbReference type="GO" id="GO:0004672">
    <property type="term" value="F:protein kinase activity"/>
    <property type="evidence" value="ECO:0007669"/>
    <property type="project" value="InterPro"/>
</dbReference>